<evidence type="ECO:0000256" key="11">
    <source>
        <dbReference type="RuleBase" id="RU003357"/>
    </source>
</evidence>
<dbReference type="PANTHER" id="PTHR30069:SF27">
    <property type="entry name" value="BLL4766 PROTEIN"/>
    <property type="match status" value="1"/>
</dbReference>
<dbReference type="HOGENOM" id="CLU_008287_16_0_4"/>
<keyword evidence="12" id="KW-0732">Signal</keyword>
<dbReference type="Gene3D" id="2.170.130.10">
    <property type="entry name" value="TonB-dependent receptor, plug domain"/>
    <property type="match status" value="1"/>
</dbReference>
<dbReference type="PROSITE" id="PS52016">
    <property type="entry name" value="TONB_DEPENDENT_REC_3"/>
    <property type="match status" value="1"/>
</dbReference>
<keyword evidence="8 15" id="KW-0675">Receptor</keyword>
<dbReference type="GO" id="GO:0009279">
    <property type="term" value="C:cell outer membrane"/>
    <property type="evidence" value="ECO:0007669"/>
    <property type="project" value="UniProtKB-SubCell"/>
</dbReference>
<comment type="similarity">
    <text evidence="2 10 11">Belongs to the TonB-dependent receptor family.</text>
</comment>
<dbReference type="STRING" id="159087.Daro_3157"/>
<accession>Q47B94</accession>
<protein>
    <submittedName>
        <fullName evidence="15">TonB-dependent receptor</fullName>
    </submittedName>
</protein>
<sequence>MKKPETRIPLCLRQATLLVATALAFPACAEENLFFSEMPIIASVSRLPQQLSETPASVTVIDQEMIRASGMRTVEDLLRLVPGFQVTSHNQDPAIVAYHGLNYGLSSEEYGPRVQVLVDGRSQYSPLFKSGVNWNLLPVALENIERIEVIRGSNTVSYGSNAFMGVINIITMDPALTKGWMVSANHGNNGIRDEVLRWGGSLGDANLRFTARSFQDDGFQYGYYSGRWTYSPDNRQSQLFDLRADIPLTDRDELQLTGTFARDMSQYGRPGSPVNDPIRNLEQYSAAFGILWRRTLSATEETKLRYGYNDDRAQGPFRTRVNFTTNRVAPASVTFFPGVDPGGRSQQHELEFEHLLSPRKDLRFMWGLGLKSTSVQSYEQFSSTEWKSRFAYRAFGNLEYRLMDPLLFNLGGSYEHDNISGDMFDPRASVSFHVMPGHTIRLVASRAHRNPSLYEAAGHSERRDIGGTGLVDILYYAQGVKPEQIDTLELGYLAELKEYRATADVRVFSERIPNYIQILPLALPASMPDDRETSAPFGGLRMNAVNYAVFPNGRADSAVNLENVRIQGYEYQLNWRPFETTRLMYGNSLICVTADFTDISRIADDFNNGPKIIRQTRDSAPTHSQTAMLIQKLPYDLTASIMYFRASPMRWRRNDDYPIEASERIDWRLAKAFRLGPMGGELAYIAQMVNEQQQGRTINRLADRVHWLSLRLNF</sequence>
<evidence type="ECO:0000256" key="1">
    <source>
        <dbReference type="ARBA" id="ARBA00004571"/>
    </source>
</evidence>
<keyword evidence="6 11" id="KW-0798">TonB box</keyword>
<dbReference type="GO" id="GO:0044718">
    <property type="term" value="P:siderophore transmembrane transport"/>
    <property type="evidence" value="ECO:0007669"/>
    <property type="project" value="TreeGrafter"/>
</dbReference>
<feature type="domain" description="TonB-dependent receptor-like beta-barrel" evidence="13">
    <location>
        <begin position="188"/>
        <end position="585"/>
    </location>
</feature>
<evidence type="ECO:0000256" key="7">
    <source>
        <dbReference type="ARBA" id="ARBA00023136"/>
    </source>
</evidence>
<organism evidence="15">
    <name type="scientific">Dechloromonas aromatica (strain RCB)</name>
    <dbReference type="NCBI Taxonomy" id="159087"/>
    <lineage>
        <taxon>Bacteria</taxon>
        <taxon>Pseudomonadati</taxon>
        <taxon>Pseudomonadota</taxon>
        <taxon>Betaproteobacteria</taxon>
        <taxon>Rhodocyclales</taxon>
        <taxon>Azonexaceae</taxon>
        <taxon>Dechloromonas</taxon>
    </lineage>
</organism>
<feature type="domain" description="TonB-dependent receptor plug" evidence="14">
    <location>
        <begin position="51"/>
        <end position="166"/>
    </location>
</feature>
<dbReference type="KEGG" id="dar:Daro_3157"/>
<evidence type="ECO:0000313" key="15">
    <source>
        <dbReference type="EMBL" id="AAZ47887.1"/>
    </source>
</evidence>
<evidence type="ECO:0000256" key="12">
    <source>
        <dbReference type="SAM" id="SignalP"/>
    </source>
</evidence>
<dbReference type="OrthoDB" id="183532at2"/>
<evidence type="ECO:0000256" key="9">
    <source>
        <dbReference type="ARBA" id="ARBA00023237"/>
    </source>
</evidence>
<reference evidence="15" key="1">
    <citation type="submission" date="2005-08" db="EMBL/GenBank/DDBJ databases">
        <title>Complete sequence of Dechloromonas aromatica RCB.</title>
        <authorList>
            <person name="Salinero K.K."/>
            <person name="Copeland A."/>
            <person name="Lucas S."/>
            <person name="Lapidus A."/>
            <person name="Barry K."/>
            <person name="Detter J.C."/>
            <person name="Glavina T."/>
            <person name="Hammon N."/>
            <person name="Israni S."/>
            <person name="Pitluck S."/>
            <person name="Di Bartolo G."/>
            <person name="Trong S."/>
            <person name="Schmutz J."/>
            <person name="Larimer F."/>
            <person name="Land M."/>
            <person name="Ivanova N."/>
            <person name="Richardson P."/>
        </authorList>
    </citation>
    <scope>NUCLEOTIDE SEQUENCE</scope>
    <source>
        <strain evidence="15">RCB</strain>
    </source>
</reference>
<dbReference type="InterPro" id="IPR012910">
    <property type="entry name" value="Plug_dom"/>
</dbReference>
<dbReference type="PANTHER" id="PTHR30069">
    <property type="entry name" value="TONB-DEPENDENT OUTER MEMBRANE RECEPTOR"/>
    <property type="match status" value="1"/>
</dbReference>
<dbReference type="SUPFAM" id="SSF56935">
    <property type="entry name" value="Porins"/>
    <property type="match status" value="1"/>
</dbReference>
<evidence type="ECO:0000256" key="8">
    <source>
        <dbReference type="ARBA" id="ARBA00023170"/>
    </source>
</evidence>
<evidence type="ECO:0000256" key="3">
    <source>
        <dbReference type="ARBA" id="ARBA00022448"/>
    </source>
</evidence>
<dbReference type="AlphaFoldDB" id="Q47B94"/>
<evidence type="ECO:0000256" key="6">
    <source>
        <dbReference type="ARBA" id="ARBA00023077"/>
    </source>
</evidence>
<evidence type="ECO:0000256" key="4">
    <source>
        <dbReference type="ARBA" id="ARBA00022452"/>
    </source>
</evidence>
<feature type="chain" id="PRO_5004233383" evidence="12">
    <location>
        <begin position="30"/>
        <end position="714"/>
    </location>
</feature>
<dbReference type="InterPro" id="IPR000531">
    <property type="entry name" value="Beta-barrel_TonB"/>
</dbReference>
<proteinExistence type="inferred from homology"/>
<keyword evidence="9 10" id="KW-0998">Cell outer membrane</keyword>
<evidence type="ECO:0000256" key="2">
    <source>
        <dbReference type="ARBA" id="ARBA00009810"/>
    </source>
</evidence>
<dbReference type="Pfam" id="PF07715">
    <property type="entry name" value="Plug"/>
    <property type="match status" value="1"/>
</dbReference>
<keyword evidence="5 10" id="KW-0812">Transmembrane</keyword>
<keyword evidence="7 10" id="KW-0472">Membrane</keyword>
<evidence type="ECO:0000256" key="5">
    <source>
        <dbReference type="ARBA" id="ARBA00022692"/>
    </source>
</evidence>
<keyword evidence="4 10" id="KW-1134">Transmembrane beta strand</keyword>
<dbReference type="EMBL" id="CP000089">
    <property type="protein sequence ID" value="AAZ47887.1"/>
    <property type="molecule type" value="Genomic_DNA"/>
</dbReference>
<evidence type="ECO:0000256" key="10">
    <source>
        <dbReference type="PROSITE-ProRule" id="PRU01360"/>
    </source>
</evidence>
<gene>
    <name evidence="15" type="ordered locus">Daro_3157</name>
</gene>
<dbReference type="InterPro" id="IPR039426">
    <property type="entry name" value="TonB-dep_rcpt-like"/>
</dbReference>
<comment type="subcellular location">
    <subcellularLocation>
        <location evidence="1 10">Cell outer membrane</location>
        <topology evidence="1 10">Multi-pass membrane protein</topology>
    </subcellularLocation>
</comment>
<dbReference type="Pfam" id="PF00593">
    <property type="entry name" value="TonB_dep_Rec_b-barrel"/>
    <property type="match status" value="1"/>
</dbReference>
<dbReference type="InterPro" id="IPR036942">
    <property type="entry name" value="Beta-barrel_TonB_sf"/>
</dbReference>
<dbReference type="InterPro" id="IPR037066">
    <property type="entry name" value="Plug_dom_sf"/>
</dbReference>
<feature type="signal peptide" evidence="12">
    <location>
        <begin position="1"/>
        <end position="29"/>
    </location>
</feature>
<dbReference type="eggNOG" id="COG4771">
    <property type="taxonomic scope" value="Bacteria"/>
</dbReference>
<dbReference type="GO" id="GO:0015344">
    <property type="term" value="F:siderophore uptake transmembrane transporter activity"/>
    <property type="evidence" value="ECO:0007669"/>
    <property type="project" value="TreeGrafter"/>
</dbReference>
<name>Q47B94_DECAR</name>
<evidence type="ECO:0000259" key="14">
    <source>
        <dbReference type="Pfam" id="PF07715"/>
    </source>
</evidence>
<dbReference type="Gene3D" id="2.40.170.20">
    <property type="entry name" value="TonB-dependent receptor, beta-barrel domain"/>
    <property type="match status" value="1"/>
</dbReference>
<evidence type="ECO:0000259" key="13">
    <source>
        <dbReference type="Pfam" id="PF00593"/>
    </source>
</evidence>
<keyword evidence="3 10" id="KW-0813">Transport</keyword>